<dbReference type="AlphaFoldDB" id="A0A0D3DGA8"/>
<evidence type="ECO:0000256" key="5">
    <source>
        <dbReference type="ARBA" id="ARBA00023125"/>
    </source>
</evidence>
<dbReference type="SUPFAM" id="SSF54171">
    <property type="entry name" value="DNA-binding domain"/>
    <property type="match status" value="1"/>
</dbReference>
<dbReference type="InterPro" id="IPR004843">
    <property type="entry name" value="Calcineurin-like_PHP"/>
</dbReference>
<reference evidence="11 12" key="1">
    <citation type="journal article" date="2014" name="Genome Biol.">
        <title>Transcriptome and methylome profiling reveals relics of genome dominance in the mesopolyploid Brassica oleracea.</title>
        <authorList>
            <person name="Parkin I.A."/>
            <person name="Koh C."/>
            <person name="Tang H."/>
            <person name="Robinson S.J."/>
            <person name="Kagale S."/>
            <person name="Clarke W.E."/>
            <person name="Town C.D."/>
            <person name="Nixon J."/>
            <person name="Krishnakumar V."/>
            <person name="Bidwell S.L."/>
            <person name="Denoeud F."/>
            <person name="Belcram H."/>
            <person name="Links M.G."/>
            <person name="Just J."/>
            <person name="Clarke C."/>
            <person name="Bender T."/>
            <person name="Huebert T."/>
            <person name="Mason A.S."/>
            <person name="Pires J.C."/>
            <person name="Barker G."/>
            <person name="Moore J."/>
            <person name="Walley P.G."/>
            <person name="Manoli S."/>
            <person name="Batley J."/>
            <person name="Edwards D."/>
            <person name="Nelson M.N."/>
            <person name="Wang X."/>
            <person name="Paterson A.H."/>
            <person name="King G."/>
            <person name="Bancroft I."/>
            <person name="Chalhoub B."/>
            <person name="Sharpe A.G."/>
        </authorList>
    </citation>
    <scope>NUCLEOTIDE SEQUENCE</scope>
    <source>
        <strain evidence="11 12">cv. TO1000</strain>
    </source>
</reference>
<dbReference type="Gramene" id="Bo7g111070.1">
    <property type="protein sequence ID" value="Bo7g111070.1"/>
    <property type="gene ID" value="Bo7g111070"/>
</dbReference>
<dbReference type="SMART" id="SM00156">
    <property type="entry name" value="PP2Ac"/>
    <property type="match status" value="1"/>
</dbReference>
<dbReference type="InterPro" id="IPR006186">
    <property type="entry name" value="Ser/Thr-sp_prot-phosphatase"/>
</dbReference>
<dbReference type="PRINTS" id="PR00114">
    <property type="entry name" value="STPHPHTASE"/>
</dbReference>
<evidence type="ECO:0000256" key="6">
    <source>
        <dbReference type="ARBA" id="ARBA00023163"/>
    </source>
</evidence>
<dbReference type="GO" id="GO:0003700">
    <property type="term" value="F:DNA-binding transcription factor activity"/>
    <property type="evidence" value="ECO:0007669"/>
    <property type="project" value="InterPro"/>
</dbReference>
<dbReference type="PANTHER" id="PTHR45619">
    <property type="entry name" value="SERINE/THREONINE-PROTEIN PHOSPHATASE PP2A-RELATED"/>
    <property type="match status" value="1"/>
</dbReference>
<evidence type="ECO:0000256" key="7">
    <source>
        <dbReference type="ARBA" id="ARBA00023211"/>
    </source>
</evidence>
<comment type="catalytic activity">
    <reaction evidence="9">
        <text>O-phospho-L-threonyl-[protein] + H2O = L-threonyl-[protein] + phosphate</text>
        <dbReference type="Rhea" id="RHEA:47004"/>
        <dbReference type="Rhea" id="RHEA-COMP:11060"/>
        <dbReference type="Rhea" id="RHEA-COMP:11605"/>
        <dbReference type="ChEBI" id="CHEBI:15377"/>
        <dbReference type="ChEBI" id="CHEBI:30013"/>
        <dbReference type="ChEBI" id="CHEBI:43474"/>
        <dbReference type="ChEBI" id="CHEBI:61977"/>
        <dbReference type="EC" id="3.1.3.16"/>
    </reaction>
</comment>
<evidence type="ECO:0000259" key="10">
    <source>
        <dbReference type="PROSITE" id="PS51032"/>
    </source>
</evidence>
<dbReference type="InterPro" id="IPR029052">
    <property type="entry name" value="Metallo-depent_PP-like"/>
</dbReference>
<evidence type="ECO:0000256" key="4">
    <source>
        <dbReference type="ARBA" id="ARBA00023015"/>
    </source>
</evidence>
<evidence type="ECO:0000256" key="3">
    <source>
        <dbReference type="ARBA" id="ARBA00022801"/>
    </source>
</evidence>
<keyword evidence="8" id="KW-0539">Nucleus</keyword>
<dbReference type="SMART" id="SM00380">
    <property type="entry name" value="AP2"/>
    <property type="match status" value="1"/>
</dbReference>
<dbReference type="EC" id="3.1.3.16" evidence="9"/>
<dbReference type="InterPro" id="IPR001471">
    <property type="entry name" value="AP2/ERF_dom"/>
</dbReference>
<keyword evidence="4" id="KW-0805">Transcription regulation</keyword>
<evidence type="ECO:0000313" key="12">
    <source>
        <dbReference type="Proteomes" id="UP000032141"/>
    </source>
</evidence>
<dbReference type="HOGENOM" id="CLU_829896_0_0_1"/>
<feature type="domain" description="AP2/ERF" evidence="10">
    <location>
        <begin position="86"/>
        <end position="147"/>
    </location>
</feature>
<dbReference type="Gene3D" id="3.60.21.10">
    <property type="match status" value="1"/>
</dbReference>
<keyword evidence="6" id="KW-0804">Transcription</keyword>
<dbReference type="Gene3D" id="3.30.730.10">
    <property type="entry name" value="AP2/ERF domain"/>
    <property type="match status" value="1"/>
</dbReference>
<evidence type="ECO:0000256" key="8">
    <source>
        <dbReference type="ARBA" id="ARBA00023242"/>
    </source>
</evidence>
<dbReference type="GO" id="GO:0004722">
    <property type="term" value="F:protein serine/threonine phosphatase activity"/>
    <property type="evidence" value="ECO:0007669"/>
    <property type="project" value="UniProtKB-EC"/>
</dbReference>
<reference evidence="11" key="2">
    <citation type="submission" date="2015-03" db="UniProtKB">
        <authorList>
            <consortium name="EnsemblPlants"/>
        </authorList>
    </citation>
    <scope>IDENTIFICATION</scope>
</reference>
<dbReference type="Proteomes" id="UP000032141">
    <property type="component" value="Chromosome C7"/>
</dbReference>
<dbReference type="PROSITE" id="PS00125">
    <property type="entry name" value="SER_THR_PHOSPHATASE"/>
    <property type="match status" value="1"/>
</dbReference>
<dbReference type="eggNOG" id="KOG0372">
    <property type="taxonomic scope" value="Eukaryota"/>
</dbReference>
<dbReference type="PROSITE" id="PS51032">
    <property type="entry name" value="AP2_ERF"/>
    <property type="match status" value="1"/>
</dbReference>
<comment type="similarity">
    <text evidence="9">Belongs to the PPP phosphatase family.</text>
</comment>
<keyword evidence="3 9" id="KW-0378">Hydrolase</keyword>
<keyword evidence="12" id="KW-1185">Reference proteome</keyword>
<dbReference type="PRINTS" id="PR00367">
    <property type="entry name" value="ETHRSPELEMNT"/>
</dbReference>
<comment type="subcellular location">
    <subcellularLocation>
        <location evidence="1">Nucleus</location>
    </subcellularLocation>
</comment>
<keyword evidence="5" id="KW-0238">DNA-binding</keyword>
<accession>A0A0D3DGA8</accession>
<evidence type="ECO:0000313" key="11">
    <source>
        <dbReference type="EnsemblPlants" id="Bo7g111070.1"/>
    </source>
</evidence>
<evidence type="ECO:0000256" key="2">
    <source>
        <dbReference type="ARBA" id="ARBA00022723"/>
    </source>
</evidence>
<dbReference type="GO" id="GO:0005634">
    <property type="term" value="C:nucleus"/>
    <property type="evidence" value="ECO:0007669"/>
    <property type="project" value="UniProtKB-SubCell"/>
</dbReference>
<evidence type="ECO:0000256" key="9">
    <source>
        <dbReference type="RuleBase" id="RU004273"/>
    </source>
</evidence>
<dbReference type="CDD" id="cd00018">
    <property type="entry name" value="AP2"/>
    <property type="match status" value="1"/>
</dbReference>
<proteinExistence type="inferred from homology"/>
<dbReference type="STRING" id="109376.A0A0D3DGA8"/>
<name>A0A0D3DGA8_BRAOL</name>
<dbReference type="GO" id="GO:0003677">
    <property type="term" value="F:DNA binding"/>
    <property type="evidence" value="ECO:0007669"/>
    <property type="project" value="UniProtKB-KW"/>
</dbReference>
<dbReference type="GO" id="GO:0046872">
    <property type="term" value="F:metal ion binding"/>
    <property type="evidence" value="ECO:0007669"/>
    <property type="project" value="UniProtKB-KW"/>
</dbReference>
<dbReference type="Pfam" id="PF00149">
    <property type="entry name" value="Metallophos"/>
    <property type="match status" value="1"/>
</dbReference>
<dbReference type="Pfam" id="PF00847">
    <property type="entry name" value="AP2"/>
    <property type="match status" value="1"/>
</dbReference>
<evidence type="ECO:0000256" key="1">
    <source>
        <dbReference type="ARBA" id="ARBA00004123"/>
    </source>
</evidence>
<dbReference type="InterPro" id="IPR047129">
    <property type="entry name" value="PPA2-like"/>
</dbReference>
<protein>
    <recommendedName>
        <fullName evidence="9">Serine/threonine-protein phosphatase</fullName>
        <ecNumber evidence="9">3.1.3.16</ecNumber>
    </recommendedName>
</protein>
<sequence length="335" mass="37829">MDHSENIPSCDHKPPRLITRDQEHVIMVSALLQVISNVRGDNSSSNSVACEALHQPLDAGPCPLCNITGCLGCAFPVHEEIEKEKKHKGVRQKPSGKWSAEIWDPSLQRRRWLGTFPTAKMAAEAYDDAESKLVKRKAARSGTMNGDEPSIHREDDGEDEIFAVDVLLCGDIHGQFYDMMELFKVGGDCPKTNYLFLGDFVDRGYYSVETFLLLLALKVRYPDRITLIRGNHESRQITQVYGFYDECLRKYGSVNVWRYCTDIFDYMSLSAVVENKIFCVHGGLSPTIYTLDQVDGKISLPPLFLSVDIVRSFRTIDRKQEVPHDGAMCDLLSLQ</sequence>
<organism evidence="11 12">
    <name type="scientific">Brassica oleracea var. oleracea</name>
    <dbReference type="NCBI Taxonomy" id="109376"/>
    <lineage>
        <taxon>Eukaryota</taxon>
        <taxon>Viridiplantae</taxon>
        <taxon>Streptophyta</taxon>
        <taxon>Embryophyta</taxon>
        <taxon>Tracheophyta</taxon>
        <taxon>Spermatophyta</taxon>
        <taxon>Magnoliopsida</taxon>
        <taxon>eudicotyledons</taxon>
        <taxon>Gunneridae</taxon>
        <taxon>Pentapetalae</taxon>
        <taxon>rosids</taxon>
        <taxon>malvids</taxon>
        <taxon>Brassicales</taxon>
        <taxon>Brassicaceae</taxon>
        <taxon>Brassiceae</taxon>
        <taxon>Brassica</taxon>
    </lineage>
</organism>
<dbReference type="EnsemblPlants" id="Bo7g111070.1">
    <property type="protein sequence ID" value="Bo7g111070.1"/>
    <property type="gene ID" value="Bo7g111070"/>
</dbReference>
<dbReference type="InterPro" id="IPR016177">
    <property type="entry name" value="DNA-bd_dom_sf"/>
</dbReference>
<dbReference type="SUPFAM" id="SSF56300">
    <property type="entry name" value="Metallo-dependent phosphatases"/>
    <property type="match status" value="1"/>
</dbReference>
<keyword evidence="7" id="KW-0464">Manganese</keyword>
<dbReference type="InterPro" id="IPR036955">
    <property type="entry name" value="AP2/ERF_dom_sf"/>
</dbReference>
<keyword evidence="2" id="KW-0479">Metal-binding</keyword>